<dbReference type="InterPro" id="IPR029044">
    <property type="entry name" value="Nucleotide-diphossugar_trans"/>
</dbReference>
<dbReference type="OrthoDB" id="6307329at2"/>
<dbReference type="GO" id="GO:0016740">
    <property type="term" value="F:transferase activity"/>
    <property type="evidence" value="ECO:0007669"/>
    <property type="project" value="UniProtKB-KW"/>
</dbReference>
<keyword evidence="3" id="KW-1185">Reference proteome</keyword>
<reference evidence="3" key="2">
    <citation type="journal article" date="2017" name="Genome Announc.">
        <title>Draft genome sequence of Paludibacter jiangxiensis NM7(T), a propionate-producing fermentative bacterium.</title>
        <authorList>
            <person name="Qiu Y.-L."/>
            <person name="Tourlousse D.M."/>
            <person name="Matsuura N."/>
            <person name="Ohashi A."/>
            <person name="Sekiguchi Y."/>
        </authorList>
    </citation>
    <scope>NUCLEOTIDE SEQUENCE [LARGE SCALE GENOMIC DNA]</scope>
    <source>
        <strain evidence="3">NM7</strain>
    </source>
</reference>
<protein>
    <submittedName>
        <fullName evidence="2">Glycosyl transferase family 2</fullName>
    </submittedName>
</protein>
<dbReference type="SUPFAM" id="SSF53448">
    <property type="entry name" value="Nucleotide-diphospho-sugar transferases"/>
    <property type="match status" value="1"/>
</dbReference>
<sequence>MFSVIIPLYNKAAHIEKAMRSVLNQSYHEFELIIVNDGSTDNSLQVVNHYLHSQQKEGNNSLVEHVRIINQPNAGVSMARNAGVQEAKYDYIAFLDADDWWQKHYLAKMKVLIEEFPGAKLYSSSYYQVKRGIRHKANIGVDDAFKAGYIDYCEVYAKTLCMPVWTSATIISKKAYEEFHGMNPAIKLGEDFDLWIRIALKYKVAFLNQPLAYYNHDVEQENRAVVYGRVYPPHQHYIFNLGYLESEECNNASLKKLLDALRVYVLHPYYLDKTTREIAKMELLKVNWENQPMKERIRYRIPVSLLQLQFRFMRLGSMAKQYILTPNKKQNEGTIFK</sequence>
<organism evidence="2 3">
    <name type="scientific">Paludibacter jiangxiensis</name>
    <dbReference type="NCBI Taxonomy" id="681398"/>
    <lineage>
        <taxon>Bacteria</taxon>
        <taxon>Pseudomonadati</taxon>
        <taxon>Bacteroidota</taxon>
        <taxon>Bacteroidia</taxon>
        <taxon>Bacteroidales</taxon>
        <taxon>Paludibacteraceae</taxon>
        <taxon>Paludibacter</taxon>
    </lineage>
</organism>
<dbReference type="EMBL" id="BDCR01000003">
    <property type="protein sequence ID" value="GAT62878.1"/>
    <property type="molecule type" value="Genomic_DNA"/>
</dbReference>
<comment type="caution">
    <text evidence="2">The sequence shown here is derived from an EMBL/GenBank/DDBJ whole genome shotgun (WGS) entry which is preliminary data.</text>
</comment>
<dbReference type="Pfam" id="PF00535">
    <property type="entry name" value="Glycos_transf_2"/>
    <property type="match status" value="1"/>
</dbReference>
<dbReference type="InterPro" id="IPR001173">
    <property type="entry name" value="Glyco_trans_2-like"/>
</dbReference>
<evidence type="ECO:0000313" key="3">
    <source>
        <dbReference type="Proteomes" id="UP000076586"/>
    </source>
</evidence>
<evidence type="ECO:0000259" key="1">
    <source>
        <dbReference type="Pfam" id="PF00535"/>
    </source>
</evidence>
<dbReference type="AlphaFoldDB" id="A0A170ZP54"/>
<dbReference type="RefSeq" id="WP_068703582.1">
    <property type="nucleotide sequence ID" value="NZ_BDCR01000003.1"/>
</dbReference>
<dbReference type="Proteomes" id="UP000076586">
    <property type="component" value="Unassembled WGS sequence"/>
</dbReference>
<dbReference type="PANTHER" id="PTHR43685:SF2">
    <property type="entry name" value="GLYCOSYLTRANSFERASE 2-LIKE DOMAIN-CONTAINING PROTEIN"/>
    <property type="match status" value="1"/>
</dbReference>
<accession>A0A170ZP54</accession>
<dbReference type="PANTHER" id="PTHR43685">
    <property type="entry name" value="GLYCOSYLTRANSFERASE"/>
    <property type="match status" value="1"/>
</dbReference>
<name>A0A170ZP54_9BACT</name>
<dbReference type="STRING" id="681398.PJIAN_3189"/>
<evidence type="ECO:0000313" key="2">
    <source>
        <dbReference type="EMBL" id="GAT62878.1"/>
    </source>
</evidence>
<dbReference type="InterPro" id="IPR050834">
    <property type="entry name" value="Glycosyltransf_2"/>
</dbReference>
<feature type="domain" description="Glycosyltransferase 2-like" evidence="1">
    <location>
        <begin position="3"/>
        <end position="134"/>
    </location>
</feature>
<reference evidence="3" key="1">
    <citation type="submission" date="2016-04" db="EMBL/GenBank/DDBJ databases">
        <title>Draft genome sequence of Paludibacter jiangxiensis strain NM7.</title>
        <authorList>
            <person name="Qiu Y."/>
            <person name="Matsuura N."/>
            <person name="Ohashi A."/>
            <person name="Tourlousse M.D."/>
            <person name="Sekiguchi Y."/>
        </authorList>
    </citation>
    <scope>NUCLEOTIDE SEQUENCE [LARGE SCALE GENOMIC DNA]</scope>
    <source>
        <strain evidence="3">NM7</strain>
    </source>
</reference>
<dbReference type="CDD" id="cd00761">
    <property type="entry name" value="Glyco_tranf_GTA_type"/>
    <property type="match status" value="1"/>
</dbReference>
<keyword evidence="2" id="KW-0808">Transferase</keyword>
<dbReference type="Gene3D" id="3.90.550.10">
    <property type="entry name" value="Spore Coat Polysaccharide Biosynthesis Protein SpsA, Chain A"/>
    <property type="match status" value="1"/>
</dbReference>
<gene>
    <name evidence="2" type="ORF">PJIAN_3189</name>
</gene>
<proteinExistence type="predicted"/>